<proteinExistence type="predicted"/>
<protein>
    <submittedName>
        <fullName evidence="1">Uncharacterized protein</fullName>
    </submittedName>
</protein>
<dbReference type="AlphaFoldDB" id="A0A816R0A7"/>
<accession>A0A816R0A7</accession>
<reference evidence="1" key="1">
    <citation type="submission" date="2021-02" db="EMBL/GenBank/DDBJ databases">
        <authorList>
            <person name="Nowell W R."/>
        </authorList>
    </citation>
    <scope>NUCLEOTIDE SEQUENCE</scope>
</reference>
<dbReference type="EMBL" id="CAJOBI010003342">
    <property type="protein sequence ID" value="CAF3965201.1"/>
    <property type="molecule type" value="Genomic_DNA"/>
</dbReference>
<evidence type="ECO:0000313" key="2">
    <source>
        <dbReference type="EMBL" id="CAF3965201.1"/>
    </source>
</evidence>
<evidence type="ECO:0000313" key="1">
    <source>
        <dbReference type="EMBL" id="CAF2066501.1"/>
    </source>
</evidence>
<name>A0A816R0A7_9BILA</name>
<comment type="caution">
    <text evidence="1">The sequence shown here is derived from an EMBL/GenBank/DDBJ whole genome shotgun (WGS) entry which is preliminary data.</text>
</comment>
<organism evidence="1 3">
    <name type="scientific">Rotaria magnacalcarata</name>
    <dbReference type="NCBI Taxonomy" id="392030"/>
    <lineage>
        <taxon>Eukaryota</taxon>
        <taxon>Metazoa</taxon>
        <taxon>Spiralia</taxon>
        <taxon>Gnathifera</taxon>
        <taxon>Rotifera</taxon>
        <taxon>Eurotatoria</taxon>
        <taxon>Bdelloidea</taxon>
        <taxon>Philodinida</taxon>
        <taxon>Philodinidae</taxon>
        <taxon>Rotaria</taxon>
    </lineage>
</organism>
<dbReference type="EMBL" id="CAJNRE010007599">
    <property type="protein sequence ID" value="CAF2066501.1"/>
    <property type="molecule type" value="Genomic_DNA"/>
</dbReference>
<gene>
    <name evidence="1" type="ORF">MBJ925_LOCUS15915</name>
    <name evidence="2" type="ORF">SMN809_LOCUS10017</name>
</gene>
<dbReference type="Proteomes" id="UP000663824">
    <property type="component" value="Unassembled WGS sequence"/>
</dbReference>
<sequence length="109" mass="12646">MDAKTLIPNQMYEKVDYNHKINQKKPTFLDFHRLLELRIDENHVNVDFHAYFFYMGTSMNLCVISGGSPQQGTLVPHCQFFYSNGTAYGHDEDCVSGPLWALDNYEFIC</sequence>
<evidence type="ECO:0000313" key="3">
    <source>
        <dbReference type="Proteomes" id="UP000663824"/>
    </source>
</evidence>
<dbReference type="Proteomes" id="UP000676336">
    <property type="component" value="Unassembled WGS sequence"/>
</dbReference>